<evidence type="ECO:0000259" key="5">
    <source>
        <dbReference type="Pfam" id="PF00206"/>
    </source>
</evidence>
<dbReference type="InterPro" id="IPR000362">
    <property type="entry name" value="Fumarate_lyase_fam"/>
</dbReference>
<dbReference type="GO" id="GO:0005739">
    <property type="term" value="C:mitochondrion"/>
    <property type="evidence" value="ECO:0007669"/>
    <property type="project" value="TreeGrafter"/>
</dbReference>
<protein>
    <recommendedName>
        <fullName evidence="2">fumarate hydratase</fullName>
        <ecNumber evidence="2">4.2.1.2</ecNumber>
    </recommendedName>
</protein>
<comment type="similarity">
    <text evidence="1">Belongs to the class-II fumarase/aspartase family. Fumarase subfamily.</text>
</comment>
<gene>
    <name evidence="7" type="ORF">BDA99DRAFT_546606</name>
</gene>
<dbReference type="PROSITE" id="PS00163">
    <property type="entry name" value="FUMARATE_LYASES"/>
    <property type="match status" value="1"/>
</dbReference>
<dbReference type="PANTHER" id="PTHR11444:SF1">
    <property type="entry name" value="FUMARATE HYDRATASE, MITOCHONDRIAL"/>
    <property type="match status" value="1"/>
</dbReference>
<dbReference type="FunFam" id="1.10.275.10:FF:000001">
    <property type="entry name" value="Fumarate hydratase, mitochondrial"/>
    <property type="match status" value="1"/>
</dbReference>
<dbReference type="InterPro" id="IPR008948">
    <property type="entry name" value="L-Aspartase-like"/>
</dbReference>
<evidence type="ECO:0000313" key="8">
    <source>
        <dbReference type="Proteomes" id="UP001209540"/>
    </source>
</evidence>
<dbReference type="FunFam" id="1.20.200.10:FF:000001">
    <property type="entry name" value="Fumarate hydratase, mitochondrial"/>
    <property type="match status" value="1"/>
</dbReference>
<reference evidence="7" key="1">
    <citation type="journal article" date="2022" name="IScience">
        <title>Evolution of zygomycete secretomes and the origins of terrestrial fungal ecologies.</title>
        <authorList>
            <person name="Chang Y."/>
            <person name="Wang Y."/>
            <person name="Mondo S."/>
            <person name="Ahrendt S."/>
            <person name="Andreopoulos W."/>
            <person name="Barry K."/>
            <person name="Beard J."/>
            <person name="Benny G.L."/>
            <person name="Blankenship S."/>
            <person name="Bonito G."/>
            <person name="Cuomo C."/>
            <person name="Desiro A."/>
            <person name="Gervers K.A."/>
            <person name="Hundley H."/>
            <person name="Kuo A."/>
            <person name="LaButti K."/>
            <person name="Lang B.F."/>
            <person name="Lipzen A."/>
            <person name="O'Donnell K."/>
            <person name="Pangilinan J."/>
            <person name="Reynolds N."/>
            <person name="Sandor L."/>
            <person name="Smith M.E."/>
            <person name="Tsang A."/>
            <person name="Grigoriev I.V."/>
            <person name="Stajich J.E."/>
            <person name="Spatafora J.W."/>
        </authorList>
    </citation>
    <scope>NUCLEOTIDE SEQUENCE</scope>
    <source>
        <strain evidence="7">RSA 2281</strain>
    </source>
</reference>
<evidence type="ECO:0000259" key="6">
    <source>
        <dbReference type="Pfam" id="PF10415"/>
    </source>
</evidence>
<dbReference type="GO" id="GO:0006099">
    <property type="term" value="P:tricarboxylic acid cycle"/>
    <property type="evidence" value="ECO:0007669"/>
    <property type="project" value="InterPro"/>
</dbReference>
<dbReference type="InterPro" id="IPR022761">
    <property type="entry name" value="Fumarate_lyase_N"/>
</dbReference>
<feature type="domain" description="Fumarate lyase N-terminal" evidence="5">
    <location>
        <begin position="13"/>
        <end position="345"/>
    </location>
</feature>
<dbReference type="GO" id="GO:0006108">
    <property type="term" value="P:malate metabolic process"/>
    <property type="evidence" value="ECO:0007669"/>
    <property type="project" value="TreeGrafter"/>
</dbReference>
<dbReference type="FunFam" id="1.10.40.30:FF:000002">
    <property type="entry name" value="Fumarate hydratase class II"/>
    <property type="match status" value="1"/>
</dbReference>
<dbReference type="InterPro" id="IPR020557">
    <property type="entry name" value="Fumarate_lyase_CS"/>
</dbReference>
<accession>A0AAD5KCJ8</accession>
<dbReference type="Proteomes" id="UP001209540">
    <property type="component" value="Unassembled WGS sequence"/>
</dbReference>
<feature type="domain" description="Fumarase C C-terminal" evidence="6">
    <location>
        <begin position="411"/>
        <end position="463"/>
    </location>
</feature>
<evidence type="ECO:0000256" key="3">
    <source>
        <dbReference type="ARBA" id="ARBA00023239"/>
    </source>
</evidence>
<organism evidence="7 8">
    <name type="scientific">Phascolomyces articulosus</name>
    <dbReference type="NCBI Taxonomy" id="60185"/>
    <lineage>
        <taxon>Eukaryota</taxon>
        <taxon>Fungi</taxon>
        <taxon>Fungi incertae sedis</taxon>
        <taxon>Mucoromycota</taxon>
        <taxon>Mucoromycotina</taxon>
        <taxon>Mucoromycetes</taxon>
        <taxon>Mucorales</taxon>
        <taxon>Lichtheimiaceae</taxon>
        <taxon>Phascolomyces</taxon>
    </lineage>
</organism>
<evidence type="ECO:0000256" key="2">
    <source>
        <dbReference type="ARBA" id="ARBA00012921"/>
    </source>
</evidence>
<dbReference type="SUPFAM" id="SSF48557">
    <property type="entry name" value="L-aspartase-like"/>
    <property type="match status" value="1"/>
</dbReference>
<dbReference type="PRINTS" id="PR00149">
    <property type="entry name" value="FUMRATELYASE"/>
</dbReference>
<proteinExistence type="inferred from homology"/>
<evidence type="ECO:0000313" key="7">
    <source>
        <dbReference type="EMBL" id="KAI9266670.1"/>
    </source>
</evidence>
<dbReference type="Gene3D" id="1.10.40.30">
    <property type="entry name" value="Fumarase/aspartase (C-terminal domain)"/>
    <property type="match status" value="1"/>
</dbReference>
<dbReference type="Gene3D" id="1.10.275.10">
    <property type="entry name" value="Fumarase/aspartase (N-terminal domain)"/>
    <property type="match status" value="1"/>
</dbReference>
<keyword evidence="8" id="KW-1185">Reference proteome</keyword>
<evidence type="ECO:0000256" key="1">
    <source>
        <dbReference type="ARBA" id="ARBA00009084"/>
    </source>
</evidence>
<evidence type="ECO:0000256" key="4">
    <source>
        <dbReference type="ARBA" id="ARBA00056821"/>
    </source>
</evidence>
<dbReference type="GO" id="GO:0006106">
    <property type="term" value="P:fumarate metabolic process"/>
    <property type="evidence" value="ECO:0007669"/>
    <property type="project" value="InterPro"/>
</dbReference>
<dbReference type="CDD" id="cd01362">
    <property type="entry name" value="Fumarase_classII"/>
    <property type="match status" value="1"/>
</dbReference>
<comment type="caution">
    <text evidence="7">The sequence shown here is derived from an EMBL/GenBank/DDBJ whole genome shotgun (WGS) entry which is preliminary data.</text>
</comment>
<dbReference type="Pfam" id="PF10415">
    <property type="entry name" value="FumaraseC_C"/>
    <property type="match status" value="1"/>
</dbReference>
<dbReference type="EC" id="4.2.1.2" evidence="2"/>
<dbReference type="InterPro" id="IPR005677">
    <property type="entry name" value="Fum_hydII"/>
</dbReference>
<dbReference type="InterPro" id="IPR024083">
    <property type="entry name" value="Fumarase/histidase_N"/>
</dbReference>
<name>A0AAD5KCJ8_9FUNG</name>
<dbReference type="GO" id="GO:0004333">
    <property type="term" value="F:fumarate hydratase activity"/>
    <property type="evidence" value="ECO:0007669"/>
    <property type="project" value="UniProtKB-EC"/>
</dbReference>
<dbReference type="AlphaFoldDB" id="A0AAD5KCJ8"/>
<dbReference type="EMBL" id="JAIXMP010000010">
    <property type="protein sequence ID" value="KAI9266670.1"/>
    <property type="molecule type" value="Genomic_DNA"/>
</dbReference>
<dbReference type="PRINTS" id="PR00145">
    <property type="entry name" value="ARGSUCLYASE"/>
</dbReference>
<dbReference type="Pfam" id="PF00206">
    <property type="entry name" value="Lyase_1"/>
    <property type="match status" value="1"/>
</dbReference>
<comment type="function">
    <text evidence="4">Catalyzes the reversible stereospecific interconversion of fumarate to L-malate. In mitochondrion, catalyzes the hydration of fumarate to L-malate in the tricarboxylic acid (TCA) cycle to facilitate a transition step in the production of energy in the form of NADH. In cytoplasm and nucleus, involved in DNA repair in response to DNA damage: following DNA double-strand breaks (DSBs), translocates from the cytosol to the nucleus and promotes DNA repair by catalyzing the dehydration of L-malate to fumarate.</text>
</comment>
<dbReference type="Gene3D" id="1.20.200.10">
    <property type="entry name" value="Fumarase/aspartase (Central domain)"/>
    <property type="match status" value="1"/>
</dbReference>
<sequence length="466" mass="50221">MTTEYRVERDTFGELQVPSNVYWGAQTQRSLQNFKIGGVRERMPPALIKSFGTLKKAAAKANMSYGILDKKIGDAIVQAADEVISGKLNDHFPLVIWQTGSGTQTHMNVNEVLSNRAIEILGGELGSKTPVHPNDHVNMGQSSNDSFPTAMHIAAVVEIAEQLIPALTELRDAIQAKSEEFKDIIKIGRTHLQDATPLTLGQEFSGYVQQLTYGIERVQGTVPRLSRLAQGGTAVGTGLNSRVGFDVKIAETVSEITGLRFETAPNKFEALAANDAVVECSGALNTIAVSLMKIANDIRFLGSGPRCGLGELSLPENEPGSSIMPGKVNPTQCEAMTMVCAQVMGNATTISVAGSYGQFELNVFKPVMIANLLQSINLVADASRSFTKNCVIGIIANRERINKIMNESLMLVTALNPKIGYDSAAACAKKAHKEGTTLKEAAISLGLLTEEQFDEWVRPEDMIGPK</sequence>
<dbReference type="NCBIfam" id="NF008909">
    <property type="entry name" value="PRK12273.1"/>
    <property type="match status" value="1"/>
</dbReference>
<dbReference type="NCBIfam" id="TIGR00979">
    <property type="entry name" value="fumC_II"/>
    <property type="match status" value="1"/>
</dbReference>
<keyword evidence="3" id="KW-0456">Lyase</keyword>
<dbReference type="InterPro" id="IPR018951">
    <property type="entry name" value="Fumarase_C_C"/>
</dbReference>
<dbReference type="HAMAP" id="MF_00743">
    <property type="entry name" value="FumaraseC"/>
    <property type="match status" value="1"/>
</dbReference>
<reference evidence="7" key="2">
    <citation type="submission" date="2023-02" db="EMBL/GenBank/DDBJ databases">
        <authorList>
            <consortium name="DOE Joint Genome Institute"/>
            <person name="Mondo S.J."/>
            <person name="Chang Y."/>
            <person name="Wang Y."/>
            <person name="Ahrendt S."/>
            <person name="Andreopoulos W."/>
            <person name="Barry K."/>
            <person name="Beard J."/>
            <person name="Benny G.L."/>
            <person name="Blankenship S."/>
            <person name="Bonito G."/>
            <person name="Cuomo C."/>
            <person name="Desiro A."/>
            <person name="Gervers K.A."/>
            <person name="Hundley H."/>
            <person name="Kuo A."/>
            <person name="LaButti K."/>
            <person name="Lang B.F."/>
            <person name="Lipzen A."/>
            <person name="O'Donnell K."/>
            <person name="Pangilinan J."/>
            <person name="Reynolds N."/>
            <person name="Sandor L."/>
            <person name="Smith M.W."/>
            <person name="Tsang A."/>
            <person name="Grigoriev I.V."/>
            <person name="Stajich J.E."/>
            <person name="Spatafora J.W."/>
        </authorList>
    </citation>
    <scope>NUCLEOTIDE SEQUENCE</scope>
    <source>
        <strain evidence="7">RSA 2281</strain>
    </source>
</reference>
<dbReference type="PANTHER" id="PTHR11444">
    <property type="entry name" value="ASPARTATEAMMONIA/ARGININOSUCCINATE/ADENYLOSUCCINATE LYASE"/>
    <property type="match status" value="1"/>
</dbReference>